<protein>
    <submittedName>
        <fullName evidence="2">Uncharacterized protein</fullName>
    </submittedName>
</protein>
<evidence type="ECO:0000256" key="1">
    <source>
        <dbReference type="SAM" id="MobiDB-lite"/>
    </source>
</evidence>
<keyword evidence="3" id="KW-1185">Reference proteome</keyword>
<feature type="region of interest" description="Disordered" evidence="1">
    <location>
        <begin position="1"/>
        <end position="33"/>
    </location>
</feature>
<sequence>MESATVRPTCPAKRRPWEVSRPGEGPEAAGRGDKGFSFLTAMFSKGASGGTQGAGHAAEVHVAARREVRRGGHAITVGPTPRIVN</sequence>
<dbReference type="EMBL" id="BOOI01000088">
    <property type="protein sequence ID" value="GIH88703.1"/>
    <property type="molecule type" value="Genomic_DNA"/>
</dbReference>
<name>A0A8J3S7G8_PLARO</name>
<reference evidence="2" key="1">
    <citation type="submission" date="2021-01" db="EMBL/GenBank/DDBJ databases">
        <title>Whole genome shotgun sequence of Planobispora rosea NBRC 15558.</title>
        <authorList>
            <person name="Komaki H."/>
            <person name="Tamura T."/>
        </authorList>
    </citation>
    <scope>NUCLEOTIDE SEQUENCE</scope>
    <source>
        <strain evidence="2">NBRC 15558</strain>
    </source>
</reference>
<dbReference type="Proteomes" id="UP000655044">
    <property type="component" value="Unassembled WGS sequence"/>
</dbReference>
<comment type="caution">
    <text evidence="2">The sequence shown here is derived from an EMBL/GenBank/DDBJ whole genome shotgun (WGS) entry which is preliminary data.</text>
</comment>
<gene>
    <name evidence="2" type="ORF">Pro02_71110</name>
</gene>
<dbReference type="AlphaFoldDB" id="A0A8J3S7G8"/>
<accession>A0A8J3S7G8</accession>
<evidence type="ECO:0000313" key="3">
    <source>
        <dbReference type="Proteomes" id="UP000655044"/>
    </source>
</evidence>
<proteinExistence type="predicted"/>
<organism evidence="2 3">
    <name type="scientific">Planobispora rosea</name>
    <dbReference type="NCBI Taxonomy" id="35762"/>
    <lineage>
        <taxon>Bacteria</taxon>
        <taxon>Bacillati</taxon>
        <taxon>Actinomycetota</taxon>
        <taxon>Actinomycetes</taxon>
        <taxon>Streptosporangiales</taxon>
        <taxon>Streptosporangiaceae</taxon>
        <taxon>Planobispora</taxon>
    </lineage>
</organism>
<evidence type="ECO:0000313" key="2">
    <source>
        <dbReference type="EMBL" id="GIH88703.1"/>
    </source>
</evidence>